<dbReference type="Pfam" id="PF02540">
    <property type="entry name" value="NAD_synthase"/>
    <property type="match status" value="1"/>
</dbReference>
<dbReference type="GO" id="GO:0004359">
    <property type="term" value="F:glutaminase activity"/>
    <property type="evidence" value="ECO:0007669"/>
    <property type="project" value="InterPro"/>
</dbReference>
<name>F2L5V1_THEU7</name>
<dbReference type="Gene3D" id="3.40.50.620">
    <property type="entry name" value="HUPs"/>
    <property type="match status" value="1"/>
</dbReference>
<dbReference type="NCBIfam" id="NF010587">
    <property type="entry name" value="PRK13980.1"/>
    <property type="match status" value="1"/>
</dbReference>
<evidence type="ECO:0000256" key="1">
    <source>
        <dbReference type="ARBA" id="ARBA00005859"/>
    </source>
</evidence>
<dbReference type="KEGG" id="tuz:TUZN_0912"/>
<dbReference type="OrthoDB" id="39312at2157"/>
<dbReference type="AlphaFoldDB" id="F2L5V1"/>
<evidence type="ECO:0000256" key="10">
    <source>
        <dbReference type="RuleBase" id="RU003812"/>
    </source>
</evidence>
<evidence type="ECO:0000256" key="3">
    <source>
        <dbReference type="ARBA" id="ARBA00022723"/>
    </source>
</evidence>
<keyword evidence="2 8" id="KW-0436">Ligase</keyword>
<dbReference type="Proteomes" id="UP000008138">
    <property type="component" value="Chromosome"/>
</dbReference>
<dbReference type="HAMAP" id="MF_00193">
    <property type="entry name" value="NadE_ammonia_dep"/>
    <property type="match status" value="1"/>
</dbReference>
<feature type="binding site" evidence="8">
    <location>
        <position position="194"/>
    </location>
    <ligand>
        <name>ATP</name>
        <dbReference type="ChEBI" id="CHEBI:30616"/>
    </ligand>
</feature>
<feature type="binding site" evidence="8">
    <location>
        <position position="143"/>
    </location>
    <ligand>
        <name>ATP</name>
        <dbReference type="ChEBI" id="CHEBI:30616"/>
    </ligand>
</feature>
<keyword evidence="7 8" id="KW-0520">NAD</keyword>
<dbReference type="NCBIfam" id="TIGR00552">
    <property type="entry name" value="nadE"/>
    <property type="match status" value="1"/>
</dbReference>
<dbReference type="InterPro" id="IPR014729">
    <property type="entry name" value="Rossmann-like_a/b/a_fold"/>
</dbReference>
<accession>F2L5V1</accession>
<feature type="binding site" description="in other chain" evidence="8">
    <location>
        <position position="156"/>
    </location>
    <ligand>
        <name>deamido-NAD(+)</name>
        <dbReference type="ChEBI" id="CHEBI:58437"/>
        <note>ligand shared between two neighboring subunits</note>
    </ligand>
</feature>
<feature type="domain" description="NAD/GMP synthase" evidence="11">
    <location>
        <begin position="19"/>
        <end position="258"/>
    </location>
</feature>
<dbReference type="SUPFAM" id="SSF52402">
    <property type="entry name" value="Adenine nucleotide alpha hydrolases-like"/>
    <property type="match status" value="1"/>
</dbReference>
<comment type="function">
    <text evidence="8">Catalyzes the ATP-dependent amidation of deamido-NAD to form NAD. Uses ammonia as a nitrogen source.</text>
</comment>
<dbReference type="eggNOG" id="arCOG00069">
    <property type="taxonomic scope" value="Archaea"/>
</dbReference>
<dbReference type="InterPro" id="IPR003694">
    <property type="entry name" value="NAD_synthase"/>
</dbReference>
<dbReference type="PANTHER" id="PTHR23090:SF9">
    <property type="entry name" value="GLUTAMINE-DEPENDENT NAD(+) SYNTHETASE"/>
    <property type="match status" value="1"/>
</dbReference>
<dbReference type="EMBL" id="CP002590">
    <property type="protein sequence ID" value="AEA12396.1"/>
    <property type="molecule type" value="Genomic_DNA"/>
</dbReference>
<feature type="binding site" evidence="8">
    <location>
        <position position="172"/>
    </location>
    <ligand>
        <name>ATP</name>
        <dbReference type="ChEBI" id="CHEBI:30616"/>
    </ligand>
</feature>
<keyword evidence="13" id="KW-1185">Reference proteome</keyword>
<evidence type="ECO:0000256" key="5">
    <source>
        <dbReference type="ARBA" id="ARBA00022840"/>
    </source>
</evidence>
<evidence type="ECO:0000256" key="2">
    <source>
        <dbReference type="ARBA" id="ARBA00022598"/>
    </source>
</evidence>
<dbReference type="GO" id="GO:0005524">
    <property type="term" value="F:ATP binding"/>
    <property type="evidence" value="ECO:0007669"/>
    <property type="project" value="UniProtKB-UniRule"/>
</dbReference>
<evidence type="ECO:0000256" key="7">
    <source>
        <dbReference type="ARBA" id="ARBA00023027"/>
    </source>
</evidence>
<dbReference type="InterPro" id="IPR022926">
    <property type="entry name" value="NH(3)-dep_NAD(+)_synth"/>
</dbReference>
<dbReference type="GO" id="GO:0008795">
    <property type="term" value="F:NAD+ synthase activity"/>
    <property type="evidence" value="ECO:0007669"/>
    <property type="project" value="UniProtKB-UniRule"/>
</dbReference>
<evidence type="ECO:0000256" key="6">
    <source>
        <dbReference type="ARBA" id="ARBA00022842"/>
    </source>
</evidence>
<evidence type="ECO:0000256" key="8">
    <source>
        <dbReference type="HAMAP-Rule" id="MF_00193"/>
    </source>
</evidence>
<dbReference type="EC" id="6.3.1.5" evidence="8 10"/>
<dbReference type="CDD" id="cd00553">
    <property type="entry name" value="NAD_synthase"/>
    <property type="match status" value="1"/>
</dbReference>
<dbReference type="InterPro" id="IPR022310">
    <property type="entry name" value="NAD/GMP_synthase"/>
</dbReference>
<evidence type="ECO:0000256" key="9">
    <source>
        <dbReference type="RuleBase" id="RU003811"/>
    </source>
</evidence>
<comment type="similarity">
    <text evidence="1 8 9">Belongs to the NAD synthetase family.</text>
</comment>
<proteinExistence type="inferred from homology"/>
<gene>
    <name evidence="8" type="primary">nadE</name>
    <name evidence="12" type="ordered locus">TUZN_0912</name>
</gene>
<dbReference type="RefSeq" id="WP_013679732.1">
    <property type="nucleotide sequence ID" value="NC_015315.1"/>
</dbReference>
<feature type="binding site" evidence="8">
    <location>
        <position position="45"/>
    </location>
    <ligand>
        <name>Mg(2+)</name>
        <dbReference type="ChEBI" id="CHEBI:18420"/>
    </ligand>
</feature>
<dbReference type="GeneID" id="10360445"/>
<feature type="binding site" evidence="8">
    <location>
        <position position="148"/>
    </location>
    <ligand>
        <name>Mg(2+)</name>
        <dbReference type="ChEBI" id="CHEBI:18420"/>
    </ligand>
</feature>
<feature type="binding site" description="in other chain" evidence="8">
    <location>
        <begin position="253"/>
        <end position="254"/>
    </location>
    <ligand>
        <name>deamido-NAD(+)</name>
        <dbReference type="ChEBI" id="CHEBI:58437"/>
        <note>ligand shared between two neighboring subunits</note>
    </ligand>
</feature>
<keyword evidence="5 8" id="KW-0067">ATP-binding</keyword>
<comment type="catalytic activity">
    <reaction evidence="8 10">
        <text>deamido-NAD(+) + NH4(+) + ATP = AMP + diphosphate + NAD(+) + H(+)</text>
        <dbReference type="Rhea" id="RHEA:21188"/>
        <dbReference type="ChEBI" id="CHEBI:15378"/>
        <dbReference type="ChEBI" id="CHEBI:28938"/>
        <dbReference type="ChEBI" id="CHEBI:30616"/>
        <dbReference type="ChEBI" id="CHEBI:33019"/>
        <dbReference type="ChEBI" id="CHEBI:57540"/>
        <dbReference type="ChEBI" id="CHEBI:58437"/>
        <dbReference type="ChEBI" id="CHEBI:456215"/>
        <dbReference type="EC" id="6.3.1.5"/>
    </reaction>
</comment>
<sequence length="275" mass="29830">MITLADVVGAVDYSRARDEIVGFLSDYFSQSRAKGAVVGVSGGVDSCTTLALAATALGPKRVTALVLPSGFTPRQDVEDAVAVAKAFGVKHYVVSIDQFLAPYAALPFYEENDVVARGNLMARIRMSILYYYANRHNLLVVGTGDKSELMLGYFTKYGDGGVDILPIGDLYKTQVREMARFLGLPEGIALKPSSPRLWAGQTAEGELGMKYGEIDLVLYAFEIGIPKEDIPRETGVGRSKVSAILRKVQENAHKRAPPPIAKLKAARLYTARRAL</sequence>
<comment type="subunit">
    <text evidence="8">Homodimer.</text>
</comment>
<dbReference type="UniPathway" id="UPA00253">
    <property type="reaction ID" value="UER00333"/>
</dbReference>
<feature type="binding site" evidence="8">
    <location>
        <position position="163"/>
    </location>
    <ligand>
        <name>deamido-NAD(+)</name>
        <dbReference type="ChEBI" id="CHEBI:58437"/>
        <note>ligand shared between two neighboring subunits</note>
    </ligand>
</feature>
<dbReference type="GO" id="GO:0046872">
    <property type="term" value="F:metal ion binding"/>
    <property type="evidence" value="ECO:0007669"/>
    <property type="project" value="UniProtKB-KW"/>
</dbReference>
<dbReference type="HOGENOM" id="CLU_059327_1_1_2"/>
<feature type="binding site" description="in other chain" evidence="8">
    <location>
        <position position="123"/>
    </location>
    <ligand>
        <name>deamido-NAD(+)</name>
        <dbReference type="ChEBI" id="CHEBI:58437"/>
        <note>ligand shared between two neighboring subunits</note>
    </ligand>
</feature>
<evidence type="ECO:0000313" key="12">
    <source>
        <dbReference type="EMBL" id="AEA12396.1"/>
    </source>
</evidence>
<reference evidence="12 13" key="1">
    <citation type="journal article" date="2011" name="J. Bacteriol.">
        <title>Complete genome sequence of the thermoacidophilic crenarchaeon Thermoproteus uzoniensis 768-20.</title>
        <authorList>
            <person name="Mardanov A.V."/>
            <person name="Gumerov V.M."/>
            <person name="Beletsky A.V."/>
            <person name="Prokofeva M.I."/>
            <person name="Bonch-Osmolovskaya E.A."/>
            <person name="Ravin N.V."/>
            <person name="Skryabin K.G."/>
        </authorList>
    </citation>
    <scope>NUCLEOTIDE SEQUENCE [LARGE SCALE GENOMIC DNA]</scope>
    <source>
        <strain evidence="12 13">768-20</strain>
    </source>
</reference>
<reference key="2">
    <citation type="submission" date="2011-03" db="EMBL/GenBank/DDBJ databases">
        <title>Complete genome sequence of the thermoacidophilic crenarchaeon Thermoproteus uzoniensis 768-20.</title>
        <authorList>
            <person name="Mardanov A.V."/>
            <person name="Gumerov V.M."/>
            <person name="Beletsky A.V."/>
            <person name="Prokofeva M.I."/>
            <person name="Bonch-Osmolovskaya E.A."/>
            <person name="Ravin N.V."/>
            <person name="Skryabin K.G."/>
        </authorList>
    </citation>
    <scope>NUCLEOTIDE SEQUENCE</scope>
    <source>
        <strain>768-20</strain>
    </source>
</reference>
<dbReference type="FunFam" id="3.40.50.620:FF:000106">
    <property type="entry name" value="Glutamine-dependent NAD(+) synthetase"/>
    <property type="match status" value="1"/>
</dbReference>
<organism evidence="12 13">
    <name type="scientific">Thermoproteus uzoniensis (strain 768-20)</name>
    <dbReference type="NCBI Taxonomy" id="999630"/>
    <lineage>
        <taxon>Archaea</taxon>
        <taxon>Thermoproteota</taxon>
        <taxon>Thermoprotei</taxon>
        <taxon>Thermoproteales</taxon>
        <taxon>Thermoproteaceae</taxon>
        <taxon>Thermoproteus</taxon>
    </lineage>
</organism>
<feature type="binding site" evidence="8">
    <location>
        <begin position="39"/>
        <end position="46"/>
    </location>
    <ligand>
        <name>ATP</name>
        <dbReference type="ChEBI" id="CHEBI:30616"/>
    </ligand>
</feature>
<evidence type="ECO:0000256" key="4">
    <source>
        <dbReference type="ARBA" id="ARBA00022741"/>
    </source>
</evidence>
<dbReference type="GO" id="GO:0009435">
    <property type="term" value="P:NAD+ biosynthetic process"/>
    <property type="evidence" value="ECO:0007669"/>
    <property type="project" value="UniProtKB-UniRule"/>
</dbReference>
<dbReference type="STRING" id="999630.TUZN_0912"/>
<keyword evidence="4 8" id="KW-0547">Nucleotide-binding</keyword>
<evidence type="ECO:0000313" key="13">
    <source>
        <dbReference type="Proteomes" id="UP000008138"/>
    </source>
</evidence>
<keyword evidence="3 8" id="KW-0479">Metal-binding</keyword>
<evidence type="ECO:0000259" key="11">
    <source>
        <dbReference type="Pfam" id="PF02540"/>
    </source>
</evidence>
<dbReference type="PANTHER" id="PTHR23090">
    <property type="entry name" value="NH 3 /GLUTAMINE-DEPENDENT NAD + SYNTHETASE"/>
    <property type="match status" value="1"/>
</dbReference>
<protein>
    <recommendedName>
        <fullName evidence="8 10">NH(3)-dependent NAD(+) synthetase</fullName>
        <ecNumber evidence="8 10">6.3.1.5</ecNumber>
    </recommendedName>
</protein>
<dbReference type="GO" id="GO:0005737">
    <property type="term" value="C:cytoplasm"/>
    <property type="evidence" value="ECO:0007669"/>
    <property type="project" value="InterPro"/>
</dbReference>
<dbReference type="GO" id="GO:0003952">
    <property type="term" value="F:NAD+ synthase (glutamine-hydrolyzing) activity"/>
    <property type="evidence" value="ECO:0007669"/>
    <property type="project" value="InterPro"/>
</dbReference>
<keyword evidence="6 8" id="KW-0460">Magnesium</keyword>
<comment type="pathway">
    <text evidence="8">Cofactor biosynthesis; NAD(+) biosynthesis; NAD(+) from deamido-NAD(+) (ammonia route): step 1/1.</text>
</comment>